<evidence type="ECO:0000256" key="2">
    <source>
        <dbReference type="ARBA" id="ARBA00022771"/>
    </source>
</evidence>
<evidence type="ECO:0000259" key="5">
    <source>
        <dbReference type="PROSITE" id="PS51265"/>
    </source>
</evidence>
<dbReference type="GO" id="GO:0010571">
    <property type="term" value="P:positive regulation of nuclear cell cycle DNA replication"/>
    <property type="evidence" value="ECO:0007669"/>
    <property type="project" value="TreeGrafter"/>
</dbReference>
<dbReference type="OrthoDB" id="21380at2759"/>
<protein>
    <submittedName>
        <fullName evidence="6">Protein DBF4 homolog A</fullName>
    </submittedName>
</protein>
<dbReference type="GO" id="GO:0031431">
    <property type="term" value="C:Dbf4-dependent protein kinase complex"/>
    <property type="evidence" value="ECO:0007669"/>
    <property type="project" value="TreeGrafter"/>
</dbReference>
<evidence type="ECO:0000256" key="1">
    <source>
        <dbReference type="ARBA" id="ARBA00022723"/>
    </source>
</evidence>
<dbReference type="PROSITE" id="PS51265">
    <property type="entry name" value="ZF_DBF4"/>
    <property type="match status" value="1"/>
</dbReference>
<dbReference type="InterPro" id="IPR051590">
    <property type="entry name" value="Replication_Regulatory_Kinase"/>
</dbReference>
<gene>
    <name evidence="6" type="primary">DBF4</name>
    <name evidence="6" type="ORF">TNCT_71391</name>
</gene>
<dbReference type="InterPro" id="IPR038545">
    <property type="entry name" value="Znf_DBF_sf"/>
</dbReference>
<evidence type="ECO:0000313" key="6">
    <source>
        <dbReference type="EMBL" id="GFR27028.1"/>
    </source>
</evidence>
<dbReference type="PANTHER" id="PTHR15375">
    <property type="entry name" value="ACTIVATOR OF S-PHASE KINASE-RELATED"/>
    <property type="match status" value="1"/>
</dbReference>
<dbReference type="Gene3D" id="6.10.250.3410">
    <property type="entry name" value="DBF zinc finger"/>
    <property type="match status" value="1"/>
</dbReference>
<organism evidence="6 7">
    <name type="scientific">Trichonephila clavata</name>
    <name type="common">Joro spider</name>
    <name type="synonym">Nephila clavata</name>
    <dbReference type="NCBI Taxonomy" id="2740835"/>
    <lineage>
        <taxon>Eukaryota</taxon>
        <taxon>Metazoa</taxon>
        <taxon>Ecdysozoa</taxon>
        <taxon>Arthropoda</taxon>
        <taxon>Chelicerata</taxon>
        <taxon>Arachnida</taxon>
        <taxon>Araneae</taxon>
        <taxon>Araneomorphae</taxon>
        <taxon>Entelegynae</taxon>
        <taxon>Araneoidea</taxon>
        <taxon>Nephilidae</taxon>
        <taxon>Trichonephila</taxon>
    </lineage>
</organism>
<reference evidence="6" key="1">
    <citation type="submission" date="2020-07" db="EMBL/GenBank/DDBJ databases">
        <title>Multicomponent nature underlies the extraordinary mechanical properties of spider dragline silk.</title>
        <authorList>
            <person name="Kono N."/>
            <person name="Nakamura H."/>
            <person name="Mori M."/>
            <person name="Yoshida Y."/>
            <person name="Ohtoshi R."/>
            <person name="Malay A.D."/>
            <person name="Moran D.A.P."/>
            <person name="Tomita M."/>
            <person name="Numata K."/>
            <person name="Arakawa K."/>
        </authorList>
    </citation>
    <scope>NUCLEOTIDE SEQUENCE</scope>
</reference>
<keyword evidence="3" id="KW-0862">Zinc</keyword>
<dbReference type="AlphaFoldDB" id="A0A8X6HNR0"/>
<name>A0A8X6HNR0_TRICU</name>
<comment type="caution">
    <text evidence="6">The sequence shown here is derived from an EMBL/GenBank/DDBJ whole genome shotgun (WGS) entry which is preliminary data.</text>
</comment>
<evidence type="ECO:0000256" key="4">
    <source>
        <dbReference type="PROSITE-ProRule" id="PRU00600"/>
    </source>
</evidence>
<dbReference type="EMBL" id="BMAO01038780">
    <property type="protein sequence ID" value="GFR27028.1"/>
    <property type="molecule type" value="Genomic_DNA"/>
</dbReference>
<keyword evidence="7" id="KW-1185">Reference proteome</keyword>
<dbReference type="GO" id="GO:1901987">
    <property type="term" value="P:regulation of cell cycle phase transition"/>
    <property type="evidence" value="ECO:0007669"/>
    <property type="project" value="TreeGrafter"/>
</dbReference>
<dbReference type="SMART" id="SM00586">
    <property type="entry name" value="ZnF_DBF"/>
    <property type="match status" value="1"/>
</dbReference>
<dbReference type="Proteomes" id="UP000887116">
    <property type="component" value="Unassembled WGS sequence"/>
</dbReference>
<keyword evidence="2 4" id="KW-0863">Zinc-finger</keyword>
<feature type="domain" description="DBF4-type" evidence="5">
    <location>
        <begin position="305"/>
        <end position="354"/>
    </location>
</feature>
<evidence type="ECO:0000256" key="3">
    <source>
        <dbReference type="ARBA" id="ARBA00022833"/>
    </source>
</evidence>
<keyword evidence="1" id="KW-0479">Metal-binding</keyword>
<sequence length="1148" mass="130606">MKGVLSSKPFEKKSFYLDLKGSPYEASLAKDLKKLGARHEVLFSKDISFVVSNRVPLRHLAPKIPQWSPLTPKSMCPSPQLLSDNSLEYMDSSTYTVSPSTDQNFYKSRGMALVNIAKQKPNPRATDLLENCKRWGVKVYHVEKILSKVKKLKNIISAELVKDLPKRKSQKKVQECLPGVRKLLPPFIKIEDMNRSYKPIFREFSSWTNVIDPSLSFNISQVHKQFKKTGNLIETTRPMFGEICVNVPTTNNVMKTSRTKSFTKLTETGVLASNSTISTVSTTLHTKEKAKENNAYIFKMKTDHRRVKTFYCEICHKNYKNLDEHLKSEKHKKFMSDPINFLPVQNVLASFPKREDILFSNLCLDHGSLDMSYSIGDYPEHSPSRKYDDCIYQSQFYVTDDATNDNMAAQPYSFLDPEVISPSCSSPDSVALPFLQDSVEKCEQSSQHCGDIINELAASKKRNLDLGRIELLESVNCSVIPQKTSISEYYQSTSMVVKNDFCSTPVNTVGEVTTQSREFTMVNPNLIANAMDVDENAKDTLGSQNVETRVKKKVCLTSHDKNLLTFSKLHTKRSLEYKESCKNLISDFKNVPVKESLKLIECENDKSDVSPGLKWQAGLDFLLDQSNKSVPINQSFIGTFENCPIKRKQNMKAHYLNDENYKFTCSGNNNDEDCTKRLLLTQTLFPKKDVFERYFSSQFLGDAFEDDVIKLDNFDGLIPTNPFDAMNNVPIVLDPKLEESLELEDVAHTYSEKNALLKKQENCFVFESKYFILNMQNLQVLHIFNADFQTCLNFKHCFMGNKILMNGLSKFQGCSVSADSSPVKKQNMTNQSSLLELKEIDCKSNRWNILLLKTQNMEIKSEFIYKIMSKCGGTAFVDIKNIVKNIQCKNLSSYMVTMLYPVENSSQGFLNLKVKRNHGSAFLSNFSDKSCQNNCFCIPNNYSLTSEKEQKNDLTNSFAFDEPLNLCLKDNKKKKINSFHSLLPSGHQCFYSYALNKSLFLNISSLFESTESSPSILGYPNYCTNFDLNCQVCVKTWHNYRNLCLASGNKYLQTTDNQECIDHSSVNISDCVYDNLLTPVPKENILVLINTSSVPEASREQKCSSSEYVVIDDAEFNSLSEDEWEPLKRKVDILCHSLCSEDSDCTSD</sequence>
<dbReference type="Pfam" id="PF07535">
    <property type="entry name" value="zf-DBF"/>
    <property type="match status" value="1"/>
</dbReference>
<evidence type="ECO:0000313" key="7">
    <source>
        <dbReference type="Proteomes" id="UP000887116"/>
    </source>
</evidence>
<proteinExistence type="predicted"/>
<dbReference type="PANTHER" id="PTHR15375:SF26">
    <property type="entry name" value="PROTEIN CHIFFON"/>
    <property type="match status" value="1"/>
</dbReference>
<dbReference type="InterPro" id="IPR006572">
    <property type="entry name" value="Znf_DBF"/>
</dbReference>
<accession>A0A8X6HNR0</accession>
<dbReference type="GO" id="GO:0008270">
    <property type="term" value="F:zinc ion binding"/>
    <property type="evidence" value="ECO:0007669"/>
    <property type="project" value="UniProtKB-KW"/>
</dbReference>
<dbReference type="GO" id="GO:0043539">
    <property type="term" value="F:protein serine/threonine kinase activator activity"/>
    <property type="evidence" value="ECO:0007669"/>
    <property type="project" value="TreeGrafter"/>
</dbReference>
<dbReference type="GO" id="GO:0003676">
    <property type="term" value="F:nucleic acid binding"/>
    <property type="evidence" value="ECO:0007669"/>
    <property type="project" value="InterPro"/>
</dbReference>